<gene>
    <name evidence="2" type="ORF">DUPY_24340</name>
</gene>
<dbReference type="EMBL" id="LROM01000084">
    <property type="protein sequence ID" value="OFA00230.1"/>
    <property type="molecule type" value="Genomic_DNA"/>
</dbReference>
<keyword evidence="3" id="KW-1185">Reference proteome</keyword>
<dbReference type="Proteomes" id="UP000175989">
    <property type="component" value="Unassembled WGS sequence"/>
</dbReference>
<organism evidence="2 3">
    <name type="scientific">Duganella phyllosphaerae</name>
    <dbReference type="NCBI Taxonomy" id="762836"/>
    <lineage>
        <taxon>Bacteria</taxon>
        <taxon>Pseudomonadati</taxon>
        <taxon>Pseudomonadota</taxon>
        <taxon>Betaproteobacteria</taxon>
        <taxon>Burkholderiales</taxon>
        <taxon>Oxalobacteraceae</taxon>
        <taxon>Telluria group</taxon>
        <taxon>Duganella</taxon>
    </lineage>
</organism>
<dbReference type="PATRIC" id="fig|762836.4.peg.2512"/>
<evidence type="ECO:0000313" key="2">
    <source>
        <dbReference type="EMBL" id="OFA00230.1"/>
    </source>
</evidence>
<reference evidence="3" key="1">
    <citation type="journal article" date="2016" name="Front. Microbiol.">
        <title>Molecular Keys to the Janthinobacterium and Duganella spp. Interaction with the Plant Pathogen Fusarium graminearum.</title>
        <authorList>
            <person name="Haack F.S."/>
            <person name="Poehlein A."/>
            <person name="Kroger C."/>
            <person name="Voigt C.A."/>
            <person name="Piepenbring M."/>
            <person name="Bode H.B."/>
            <person name="Daniel R."/>
            <person name="Schafer W."/>
            <person name="Streit W.R."/>
        </authorList>
    </citation>
    <scope>NUCLEOTIDE SEQUENCE [LARGE SCALE GENOMIC DNA]</scope>
    <source>
        <strain evidence="3">T54</strain>
    </source>
</reference>
<sequence>MTHVLAAVFETSAEANRAKDELILSGFDRDTIRVSDSVGVAGTHHINDDQSILGSVKTMFSDLLGREHADHSVYAEALNRGHVVLTINTGSQETAERAADIIDDFNPIDIDEHETMWRASGWTGADTLRSGTGMQQTTLNSQQTAVPEYHGIRPREEAVDFARTEQLATTGSLQRGEVLPPVIEGLAPPISVEPTVQRSGMRIYPRDVATPNQDSLNILRGDDSASDPAYFRSHWEKTYSYTGGTFQDYDPAYRYGESMAGNPGYKDKPWESAEPDLRSSWESNHPQSSWEKFKDAVREGWDRVTK</sequence>
<dbReference type="OrthoDB" id="581516at2"/>
<comment type="caution">
    <text evidence="2">The sequence shown here is derived from an EMBL/GenBank/DDBJ whole genome shotgun (WGS) entry which is preliminary data.</text>
</comment>
<accession>A0A1E7WMG9</accession>
<dbReference type="RefSeq" id="WP_070248405.1">
    <property type="nucleotide sequence ID" value="NZ_LROM01000084.1"/>
</dbReference>
<feature type="compositionally biased region" description="Polar residues" evidence="1">
    <location>
        <begin position="280"/>
        <end position="289"/>
    </location>
</feature>
<name>A0A1E7WMG9_9BURK</name>
<dbReference type="AlphaFoldDB" id="A0A1E7WMG9"/>
<feature type="compositionally biased region" description="Basic and acidic residues" evidence="1">
    <location>
        <begin position="265"/>
        <end position="279"/>
    </location>
</feature>
<feature type="region of interest" description="Disordered" evidence="1">
    <location>
        <begin position="261"/>
        <end position="289"/>
    </location>
</feature>
<protein>
    <submittedName>
        <fullName evidence="2">Uncharacterized protein</fullName>
    </submittedName>
</protein>
<proteinExistence type="predicted"/>
<evidence type="ECO:0000313" key="3">
    <source>
        <dbReference type="Proteomes" id="UP000175989"/>
    </source>
</evidence>
<evidence type="ECO:0000256" key="1">
    <source>
        <dbReference type="SAM" id="MobiDB-lite"/>
    </source>
</evidence>